<evidence type="ECO:0000313" key="2">
    <source>
        <dbReference type="Proteomes" id="UP000182894"/>
    </source>
</evidence>
<dbReference type="RefSeq" id="WP_074758273.1">
    <property type="nucleotide sequence ID" value="NZ_FNCO01000021.1"/>
</dbReference>
<dbReference type="Proteomes" id="UP000182894">
    <property type="component" value="Unassembled WGS sequence"/>
</dbReference>
<accession>A0A1G8QZS8</accession>
<organism evidence="1 2">
    <name type="scientific">Pseudomonas abietaniphila</name>
    <dbReference type="NCBI Taxonomy" id="89065"/>
    <lineage>
        <taxon>Bacteria</taxon>
        <taxon>Pseudomonadati</taxon>
        <taxon>Pseudomonadota</taxon>
        <taxon>Gammaproteobacteria</taxon>
        <taxon>Pseudomonadales</taxon>
        <taxon>Pseudomonadaceae</taxon>
        <taxon>Pseudomonas</taxon>
    </lineage>
</organism>
<keyword evidence="2" id="KW-1185">Reference proteome</keyword>
<dbReference type="AlphaFoldDB" id="A0A1G8QZS8"/>
<name>A0A1G8QZS8_9PSED</name>
<dbReference type="EMBL" id="FNCO01000021">
    <property type="protein sequence ID" value="SDJ10123.1"/>
    <property type="molecule type" value="Genomic_DNA"/>
</dbReference>
<protein>
    <submittedName>
        <fullName evidence="1">Uncharacterized protein</fullName>
    </submittedName>
</protein>
<proteinExistence type="predicted"/>
<evidence type="ECO:0000313" key="1">
    <source>
        <dbReference type="EMBL" id="SDJ10123.1"/>
    </source>
</evidence>
<reference evidence="2" key="1">
    <citation type="submission" date="2016-10" db="EMBL/GenBank/DDBJ databases">
        <authorList>
            <person name="Varghese N."/>
            <person name="Submissions S."/>
        </authorList>
    </citation>
    <scope>NUCLEOTIDE SEQUENCE [LARGE SCALE GENOMIC DNA]</scope>
    <source>
        <strain evidence="2">ATCC 700689</strain>
    </source>
</reference>
<dbReference type="OrthoDB" id="6983573at2"/>
<gene>
    <name evidence="1" type="ORF">SAMN05216605_121114</name>
</gene>
<dbReference type="STRING" id="89065.SAMN05216605_121114"/>
<sequence length="260" mass="28538">MSHRWHLAFHSGFSANSDLRAAVDAGVPIGVVAPLLSLAKVMLTLPRFLDASGHVFIDSGAFTAYQQKREVDWERVFGKYESVISMTVRPQGLSIVAPDVIGDQNGTLKLWEHYAHRVKHWIASGARVIVPLQRGCLSAGEMLERAKAIFGTDRFCCGIPSNLEAMGIEDMHTLIGHHDFHILGRVIVTSELSAKLQALKLGNPGAIMTADANWLRSRTRQIGVAVNALLPDKTTPIPDSRRTRAVRSILQLEAYDSLLA</sequence>